<dbReference type="AlphaFoldDB" id="K9EEP6"/>
<dbReference type="STRING" id="742727.HMPREF9447_05089"/>
<dbReference type="PANTHER" id="PTHR32305:SF15">
    <property type="entry name" value="PROTEIN RHSA-RELATED"/>
    <property type="match status" value="1"/>
</dbReference>
<evidence type="ECO:0000313" key="2">
    <source>
        <dbReference type="Proteomes" id="UP000009872"/>
    </source>
</evidence>
<comment type="caution">
    <text evidence="1">The sequence shown here is derived from an EMBL/GenBank/DDBJ whole genome shotgun (WGS) entry which is preliminary data.</text>
</comment>
<reference evidence="1 2" key="1">
    <citation type="submission" date="2012-09" db="EMBL/GenBank/DDBJ databases">
        <title>The Genome Sequence of Bacteroides oleiciplenus YIT 12058.</title>
        <authorList>
            <consortium name="The Broad Institute Genome Sequencing Platform"/>
            <person name="Earl A."/>
            <person name="Ward D."/>
            <person name="Feldgarden M."/>
            <person name="Gevers D."/>
            <person name="Morotomi M."/>
            <person name="Walker B."/>
            <person name="Young S.K."/>
            <person name="Zeng Q."/>
            <person name="Gargeya S."/>
            <person name="Fitzgerald M."/>
            <person name="Haas B."/>
            <person name="Abouelleil A."/>
            <person name="Alvarado L."/>
            <person name="Arachchi H.M."/>
            <person name="Berlin A.M."/>
            <person name="Chapman S.B."/>
            <person name="Goldberg J."/>
            <person name="Griggs A."/>
            <person name="Gujja S."/>
            <person name="Hansen M."/>
            <person name="Howarth C."/>
            <person name="Imamovic A."/>
            <person name="Larimer J."/>
            <person name="McCowen C."/>
            <person name="Montmayeur A."/>
            <person name="Murphy C."/>
            <person name="Neiman D."/>
            <person name="Pearson M."/>
            <person name="Priest M."/>
            <person name="Roberts A."/>
            <person name="Saif S."/>
            <person name="Shea T."/>
            <person name="Sisk P."/>
            <person name="Sykes S."/>
            <person name="Wortman J."/>
            <person name="Nusbaum C."/>
            <person name="Birren B."/>
        </authorList>
    </citation>
    <scope>NUCLEOTIDE SEQUENCE [LARGE SCALE GENOMIC DNA]</scope>
    <source>
        <strain evidence="1 2">YIT 12058</strain>
    </source>
</reference>
<dbReference type="InterPro" id="IPR050708">
    <property type="entry name" value="T6SS_VgrG/RHS"/>
</dbReference>
<protein>
    <submittedName>
        <fullName evidence="1">RHS repeat-associated core domain-containing protein</fullName>
    </submittedName>
</protein>
<dbReference type="PATRIC" id="fig|742727.4.peg.5198"/>
<dbReference type="InterPro" id="IPR022385">
    <property type="entry name" value="Rhs_assc_core"/>
</dbReference>
<accession>K9EEP6</accession>
<gene>
    <name evidence="1" type="ORF">HMPREF9447_05089</name>
</gene>
<dbReference type="PANTHER" id="PTHR32305">
    <property type="match status" value="1"/>
</dbReference>
<name>K9EEP6_9BACE</name>
<sequence>MHKTAIANISVPMRQIKELAASQVSQTHTVDYCGNVIYENGSLSKVLTEEGYATLDGTIPTFYYYLRDHQGNNRMVVRLNGTSWNTEQMNHYYPFGGVFEVNTETSGKQSYKYNGKELDRMHGLDWYDYGARMMDATLGRWHVVDPLAEKYYSTSPYVYCGNNPVRYIDPTGMLYTGYTVDKDGYIQKVNNEGGDKYDVLYNKDNYSSAKIKDYDTSGNKTGIQISKGILNEQAGESRNMSTKAMKGPYVDSEGHKTGKSYANHSYEVQDDKESLNLMNFLDKNTNVEWANTLMKNAQGVSINLLSTSHNGTTVEAGSYQTAKYTLNGIQIIRADHIHPTPGAIKPSDEDGDRGNAANILKHSPNAIFRILNQGKYYPYNP</sequence>
<dbReference type="HOGENOM" id="CLU_074518_0_0_10"/>
<dbReference type="Pfam" id="PF15659">
    <property type="entry name" value="Toxin-JAB1"/>
    <property type="match status" value="1"/>
</dbReference>
<keyword evidence="2" id="KW-1185">Reference proteome</keyword>
<dbReference type="Gene3D" id="2.180.10.10">
    <property type="entry name" value="RHS repeat-associated core"/>
    <property type="match status" value="1"/>
</dbReference>
<dbReference type="NCBIfam" id="TIGR03696">
    <property type="entry name" value="Rhs_assc_core"/>
    <property type="match status" value="1"/>
</dbReference>
<proteinExistence type="predicted"/>
<dbReference type="InterPro" id="IPR028218">
    <property type="entry name" value="Toxin-JAB1"/>
</dbReference>
<dbReference type="EMBL" id="ADLF01000024">
    <property type="protein sequence ID" value="EKU87630.1"/>
    <property type="molecule type" value="Genomic_DNA"/>
</dbReference>
<dbReference type="Proteomes" id="UP000009872">
    <property type="component" value="Unassembled WGS sequence"/>
</dbReference>
<organism evidence="1 2">
    <name type="scientific">Bacteroides oleiciplenus YIT 12058</name>
    <dbReference type="NCBI Taxonomy" id="742727"/>
    <lineage>
        <taxon>Bacteria</taxon>
        <taxon>Pseudomonadati</taxon>
        <taxon>Bacteroidota</taxon>
        <taxon>Bacteroidia</taxon>
        <taxon>Bacteroidales</taxon>
        <taxon>Bacteroidaceae</taxon>
        <taxon>Bacteroides</taxon>
    </lineage>
</organism>
<dbReference type="eggNOG" id="COG3209">
    <property type="taxonomic scope" value="Bacteria"/>
</dbReference>
<evidence type="ECO:0000313" key="1">
    <source>
        <dbReference type="EMBL" id="EKU87630.1"/>
    </source>
</evidence>